<evidence type="ECO:0000313" key="1">
    <source>
        <dbReference type="EMBL" id="SFT42112.1"/>
    </source>
</evidence>
<dbReference type="EMBL" id="FPBF01000001">
    <property type="protein sequence ID" value="SFT42112.1"/>
    <property type="molecule type" value="Genomic_DNA"/>
</dbReference>
<accession>A0A1I6XVW8</accession>
<name>A0A1I6XVW8_9BACT</name>
<reference evidence="2" key="1">
    <citation type="submission" date="2016-10" db="EMBL/GenBank/DDBJ databases">
        <authorList>
            <person name="Varghese N."/>
            <person name="Submissions S."/>
        </authorList>
    </citation>
    <scope>NUCLEOTIDE SEQUENCE [LARGE SCALE GENOMIC DNA]</scope>
    <source>
        <strain evidence="2">DSM 23445</strain>
    </source>
</reference>
<gene>
    <name evidence="1" type="ORF">SAMN04489724_0680</name>
</gene>
<sequence>MTTLEANIDITRNPEGILKSVSLALPVWTKESEDGFLSVNIPILGIKTFAKDEADVDSAIKEAITLFCLNAEDFGNGLENELKMAGWNSSERKFHNSSLYWATNDDIIDLIIETGSPYSETLELTA</sequence>
<protein>
    <submittedName>
        <fullName evidence="1">Uncharacterized protein</fullName>
    </submittedName>
</protein>
<proteinExistence type="predicted"/>
<keyword evidence="2" id="KW-1185">Reference proteome</keyword>
<dbReference type="AlphaFoldDB" id="A0A1I6XVW8"/>
<dbReference type="Proteomes" id="UP000199673">
    <property type="component" value="Unassembled WGS sequence"/>
</dbReference>
<dbReference type="RefSeq" id="WP_091691284.1">
    <property type="nucleotide sequence ID" value="NZ_FPBF01000001.1"/>
</dbReference>
<evidence type="ECO:0000313" key="2">
    <source>
        <dbReference type="Proteomes" id="UP000199673"/>
    </source>
</evidence>
<dbReference type="OrthoDB" id="672503at2"/>
<organism evidence="1 2">
    <name type="scientific">Algoriphagus locisalis</name>
    <dbReference type="NCBI Taxonomy" id="305507"/>
    <lineage>
        <taxon>Bacteria</taxon>
        <taxon>Pseudomonadati</taxon>
        <taxon>Bacteroidota</taxon>
        <taxon>Cytophagia</taxon>
        <taxon>Cytophagales</taxon>
        <taxon>Cyclobacteriaceae</taxon>
        <taxon>Algoriphagus</taxon>
    </lineage>
</organism>